<evidence type="ECO:0000313" key="3">
    <source>
        <dbReference type="Proteomes" id="UP001601444"/>
    </source>
</evidence>
<dbReference type="RefSeq" id="WP_387702134.1">
    <property type="nucleotide sequence ID" value="NZ_JBIAMX010000016.1"/>
</dbReference>
<dbReference type="PROSITE" id="PS51257">
    <property type="entry name" value="PROKAR_LIPOPROTEIN"/>
    <property type="match status" value="1"/>
</dbReference>
<dbReference type="EMBL" id="JBIAMX010000016">
    <property type="protein sequence ID" value="MFF0545715.1"/>
    <property type="molecule type" value="Genomic_DNA"/>
</dbReference>
<evidence type="ECO:0000313" key="2">
    <source>
        <dbReference type="EMBL" id="MFF0545715.1"/>
    </source>
</evidence>
<accession>A0ABW6PU56</accession>
<feature type="signal peptide" evidence="1">
    <location>
        <begin position="1"/>
        <end position="26"/>
    </location>
</feature>
<name>A0ABW6PU56_9NOCA</name>
<dbReference type="Proteomes" id="UP001601444">
    <property type="component" value="Unassembled WGS sequence"/>
</dbReference>
<feature type="chain" id="PRO_5046794791" description="Sensor domain-containing protein" evidence="1">
    <location>
        <begin position="27"/>
        <end position="225"/>
    </location>
</feature>
<reference evidence="2 3" key="1">
    <citation type="submission" date="2024-10" db="EMBL/GenBank/DDBJ databases">
        <title>The Natural Products Discovery Center: Release of the First 8490 Sequenced Strains for Exploring Actinobacteria Biosynthetic Diversity.</title>
        <authorList>
            <person name="Kalkreuter E."/>
            <person name="Kautsar S.A."/>
            <person name="Yang D."/>
            <person name="Bader C.D."/>
            <person name="Teijaro C.N."/>
            <person name="Fluegel L."/>
            <person name="Davis C.M."/>
            <person name="Simpson J.R."/>
            <person name="Lauterbach L."/>
            <person name="Steele A.D."/>
            <person name="Gui C."/>
            <person name="Meng S."/>
            <person name="Li G."/>
            <person name="Viehrig K."/>
            <person name="Ye F."/>
            <person name="Su P."/>
            <person name="Kiefer A.F."/>
            <person name="Nichols A."/>
            <person name="Cepeda A.J."/>
            <person name="Yan W."/>
            <person name="Fan B."/>
            <person name="Jiang Y."/>
            <person name="Adhikari A."/>
            <person name="Zheng C.-J."/>
            <person name="Schuster L."/>
            <person name="Cowan T.M."/>
            <person name="Smanski M.J."/>
            <person name="Chevrette M.G."/>
            <person name="De Carvalho L.P.S."/>
            <person name="Shen B."/>
        </authorList>
    </citation>
    <scope>NUCLEOTIDE SEQUENCE [LARGE SCALE GENOMIC DNA]</scope>
    <source>
        <strain evidence="2 3">NPDC004045</strain>
    </source>
</reference>
<evidence type="ECO:0000256" key="1">
    <source>
        <dbReference type="SAM" id="SignalP"/>
    </source>
</evidence>
<proteinExistence type="predicted"/>
<sequence length="225" mass="23658">MSARNRTWARLIVAGATLLAVGCATETTPPGIVAMKSLPRLAEYPPGYSLLGTPRTFTAADPPAGAALTFADEGCRSLLENPVGAGARESVVSGTSPAVFLVQVVESDQPVAGLTNVLQHCADIEATARDRTVRFAMSAVAVPATGATESVALRATGTQQVRAGEGQSPPTPVGQQRFVARVGRYVLSAMVMLQPPMSEQELNAETEVLRQVYEIAVRRLVDATR</sequence>
<evidence type="ECO:0008006" key="4">
    <source>
        <dbReference type="Google" id="ProtNLM"/>
    </source>
</evidence>
<keyword evidence="3" id="KW-1185">Reference proteome</keyword>
<gene>
    <name evidence="2" type="ORF">ACFYTF_23030</name>
</gene>
<comment type="caution">
    <text evidence="2">The sequence shown here is derived from an EMBL/GenBank/DDBJ whole genome shotgun (WGS) entry which is preliminary data.</text>
</comment>
<protein>
    <recommendedName>
        <fullName evidence="4">Sensor domain-containing protein</fullName>
    </recommendedName>
</protein>
<keyword evidence="1" id="KW-0732">Signal</keyword>
<organism evidence="2 3">
    <name type="scientific">Nocardia thailandica</name>
    <dbReference type="NCBI Taxonomy" id="257275"/>
    <lineage>
        <taxon>Bacteria</taxon>
        <taxon>Bacillati</taxon>
        <taxon>Actinomycetota</taxon>
        <taxon>Actinomycetes</taxon>
        <taxon>Mycobacteriales</taxon>
        <taxon>Nocardiaceae</taxon>
        <taxon>Nocardia</taxon>
    </lineage>
</organism>